<gene>
    <name evidence="1" type="ORF">BARAN1_0365</name>
</gene>
<dbReference type="AlphaFoldDB" id="A0A2X3L0U8"/>
<evidence type="ECO:0000313" key="2">
    <source>
        <dbReference type="Proteomes" id="UP000249818"/>
    </source>
</evidence>
<dbReference type="KEGG" id="bana:BARAN1_0365"/>
<dbReference type="RefSeq" id="WP_122030617.1">
    <property type="nucleotide sequence ID" value="NZ_LS483254.1"/>
</dbReference>
<dbReference type="Proteomes" id="UP000249818">
    <property type="component" value="Chromosome BARAN1"/>
</dbReference>
<sequence>MDQRKVAKLMEKHGIPGRDAYDLPTSPHRFPDGAQYRMEISGVERPEVLEAVIDEARKRKIAVHRMISVVMGATLLTRSELKAFAQIAAEAKVEVILTPGPRSGWDTGRQLVTPEGSMSGLRFRGSDQLRYVIADIVRAVEVGFRGFLVLDEGLLWLLAQMRATGDLPPDVVFKVSVFAGHGNAAGAKVLESLGANTFNPVGDLDLPELAAIRQAVRLPMDLHIFLTDSFGGFNRFYDAPEMVRTCAPCYFKLEPGPACVAGPGALYKPWVSGQMLADWGREKVKHAEIIHELIQTSLPGAVLSQWGPSDLAFPQP</sequence>
<organism evidence="1 2">
    <name type="scientific">Candidatus Bipolaricaulis anaerobius</name>
    <dbReference type="NCBI Taxonomy" id="2026885"/>
    <lineage>
        <taxon>Bacteria</taxon>
        <taxon>Candidatus Bipolaricaulota</taxon>
        <taxon>Candidatus Bipolaricaulia</taxon>
        <taxon>Candidatus Bipolaricaulales</taxon>
        <taxon>Candidatus Bipolaricaulaceae</taxon>
        <taxon>Candidatus Bipolaricaulis</taxon>
    </lineage>
</organism>
<evidence type="ECO:0008006" key="3">
    <source>
        <dbReference type="Google" id="ProtNLM"/>
    </source>
</evidence>
<reference evidence="2" key="1">
    <citation type="submission" date="2018-05" db="EMBL/GenBank/DDBJ databases">
        <authorList>
            <person name="Hao L."/>
        </authorList>
    </citation>
    <scope>NUCLEOTIDE SEQUENCE [LARGE SCALE GENOMIC DNA]</scope>
</reference>
<accession>A0A2X3L0U8</accession>
<evidence type="ECO:0000313" key="1">
    <source>
        <dbReference type="EMBL" id="SQD92390.1"/>
    </source>
</evidence>
<name>A0A2X3L0U8_9BACT</name>
<dbReference type="EMBL" id="LS483254">
    <property type="protein sequence ID" value="SQD92390.1"/>
    <property type="molecule type" value="Genomic_DNA"/>
</dbReference>
<dbReference type="OrthoDB" id="244056at2"/>
<keyword evidence="2" id="KW-1185">Reference proteome</keyword>
<protein>
    <recommendedName>
        <fullName evidence="3">Peptidase U32</fullName>
    </recommendedName>
</protein>
<proteinExistence type="predicted"/>